<evidence type="ECO:0000256" key="2">
    <source>
        <dbReference type="ARBA" id="ARBA00022980"/>
    </source>
</evidence>
<dbReference type="InterPro" id="IPR001911">
    <property type="entry name" value="Ribosomal_bS21"/>
</dbReference>
<accession>A0A1W9NZV5</accession>
<evidence type="ECO:0000313" key="6">
    <source>
        <dbReference type="EMBL" id="OQX51073.1"/>
    </source>
</evidence>
<protein>
    <recommendedName>
        <fullName evidence="4">Small ribosomal subunit protein bS21</fullName>
    </recommendedName>
</protein>
<name>A0A1W9NZV5_UNCC3</name>
<dbReference type="GO" id="GO:0006412">
    <property type="term" value="P:translation"/>
    <property type="evidence" value="ECO:0007669"/>
    <property type="project" value="InterPro"/>
</dbReference>
<dbReference type="InterPro" id="IPR038380">
    <property type="entry name" value="Ribosomal_bS21_sf"/>
</dbReference>
<keyword evidence="3" id="KW-0687">Ribonucleoprotein</keyword>
<evidence type="ECO:0000256" key="3">
    <source>
        <dbReference type="ARBA" id="ARBA00023274"/>
    </source>
</evidence>
<dbReference type="Proteomes" id="UP000192520">
    <property type="component" value="Unassembled WGS sequence"/>
</dbReference>
<feature type="region of interest" description="Disordered" evidence="5">
    <location>
        <begin position="1"/>
        <end position="43"/>
    </location>
</feature>
<evidence type="ECO:0000256" key="4">
    <source>
        <dbReference type="ARBA" id="ARBA00035135"/>
    </source>
</evidence>
<gene>
    <name evidence="6" type="ORF">B5M47_02140</name>
</gene>
<sequence>MVKNGQTNSTDKDKVGGKADQTGRNRGQFSAVVSPDEGRISDSIMPNVSVTAKPGESAESLLRRFKMEVEKIGLMEKLEEIRWYEKPSQRKKYEEKMRQQKIAREQKFNR</sequence>
<dbReference type="GO" id="GO:0003735">
    <property type="term" value="F:structural constituent of ribosome"/>
    <property type="evidence" value="ECO:0007669"/>
    <property type="project" value="InterPro"/>
</dbReference>
<evidence type="ECO:0000313" key="7">
    <source>
        <dbReference type="Proteomes" id="UP000192520"/>
    </source>
</evidence>
<comment type="caution">
    <text evidence="6">The sequence shown here is derived from an EMBL/GenBank/DDBJ whole genome shotgun (WGS) entry which is preliminary data.</text>
</comment>
<dbReference type="EMBL" id="MZGJ01000009">
    <property type="protein sequence ID" value="OQX51073.1"/>
    <property type="molecule type" value="Genomic_DNA"/>
</dbReference>
<evidence type="ECO:0000256" key="5">
    <source>
        <dbReference type="SAM" id="MobiDB-lite"/>
    </source>
</evidence>
<dbReference type="GO" id="GO:0005840">
    <property type="term" value="C:ribosome"/>
    <property type="evidence" value="ECO:0007669"/>
    <property type="project" value="UniProtKB-KW"/>
</dbReference>
<keyword evidence="2 6" id="KW-0689">Ribosomal protein</keyword>
<dbReference type="Gene3D" id="1.20.5.1150">
    <property type="entry name" value="Ribosomal protein S8"/>
    <property type="match status" value="1"/>
</dbReference>
<reference evidence="7" key="1">
    <citation type="submission" date="2017-03" db="EMBL/GenBank/DDBJ databases">
        <title>Novel pathways for hydrocarbon cycling and metabolic interdependencies in hydrothermal sediment communities.</title>
        <authorList>
            <person name="Dombrowski N."/>
            <person name="Seitz K."/>
            <person name="Teske A."/>
            <person name="Baker B."/>
        </authorList>
    </citation>
    <scope>NUCLEOTIDE SEQUENCE [LARGE SCALE GENOMIC DNA]</scope>
</reference>
<dbReference type="Pfam" id="PF01165">
    <property type="entry name" value="Ribosomal_S21"/>
    <property type="match status" value="1"/>
</dbReference>
<evidence type="ECO:0000256" key="1">
    <source>
        <dbReference type="ARBA" id="ARBA00006640"/>
    </source>
</evidence>
<organism evidence="6 7">
    <name type="scientific">candidate division CPR3 bacterium 4484_211</name>
    <dbReference type="NCBI Taxonomy" id="1968527"/>
    <lineage>
        <taxon>Bacteria</taxon>
        <taxon>Bacteria division CPR3</taxon>
    </lineage>
</organism>
<dbReference type="NCBIfam" id="TIGR00030">
    <property type="entry name" value="S21p"/>
    <property type="match status" value="1"/>
</dbReference>
<dbReference type="AlphaFoldDB" id="A0A1W9NZV5"/>
<proteinExistence type="inferred from homology"/>
<dbReference type="STRING" id="1968527.B5M47_02140"/>
<feature type="compositionally biased region" description="Basic and acidic residues" evidence="5">
    <location>
        <begin position="10"/>
        <end position="23"/>
    </location>
</feature>
<comment type="similarity">
    <text evidence="1">Belongs to the bacterial ribosomal protein bS21 family.</text>
</comment>
<dbReference type="GO" id="GO:1990904">
    <property type="term" value="C:ribonucleoprotein complex"/>
    <property type="evidence" value="ECO:0007669"/>
    <property type="project" value="UniProtKB-KW"/>
</dbReference>